<evidence type="ECO:0000313" key="2">
    <source>
        <dbReference type="EMBL" id="ROO83033.1"/>
    </source>
</evidence>
<feature type="compositionally biased region" description="Low complexity" evidence="1">
    <location>
        <begin position="553"/>
        <end position="568"/>
    </location>
</feature>
<accession>A0A3N1CP32</accession>
<dbReference type="Gene3D" id="3.40.50.300">
    <property type="entry name" value="P-loop containing nucleotide triphosphate hydrolases"/>
    <property type="match status" value="1"/>
</dbReference>
<organism evidence="2 3">
    <name type="scientific">Actinocorallia herbida</name>
    <dbReference type="NCBI Taxonomy" id="58109"/>
    <lineage>
        <taxon>Bacteria</taxon>
        <taxon>Bacillati</taxon>
        <taxon>Actinomycetota</taxon>
        <taxon>Actinomycetes</taxon>
        <taxon>Streptosporangiales</taxon>
        <taxon>Thermomonosporaceae</taxon>
        <taxon>Actinocorallia</taxon>
    </lineage>
</organism>
<gene>
    <name evidence="2" type="ORF">EDD29_0521</name>
</gene>
<dbReference type="InterPro" id="IPR027417">
    <property type="entry name" value="P-loop_NTPase"/>
</dbReference>
<dbReference type="OrthoDB" id="8527901at2"/>
<dbReference type="RefSeq" id="WP_123661986.1">
    <property type="nucleotide sequence ID" value="NZ_RJKE01000001.1"/>
</dbReference>
<name>A0A3N1CP32_9ACTN</name>
<keyword evidence="3" id="KW-1185">Reference proteome</keyword>
<dbReference type="InterPro" id="IPR013496">
    <property type="entry name" value="CHP02680"/>
</dbReference>
<feature type="region of interest" description="Disordered" evidence="1">
    <location>
        <begin position="548"/>
        <end position="568"/>
    </location>
</feature>
<dbReference type="EMBL" id="RJKE01000001">
    <property type="protein sequence ID" value="ROO83033.1"/>
    <property type="molecule type" value="Genomic_DNA"/>
</dbReference>
<reference evidence="2 3" key="1">
    <citation type="submission" date="2018-11" db="EMBL/GenBank/DDBJ databases">
        <title>Sequencing the genomes of 1000 actinobacteria strains.</title>
        <authorList>
            <person name="Klenk H.-P."/>
        </authorList>
    </citation>
    <scope>NUCLEOTIDE SEQUENCE [LARGE SCALE GENOMIC DNA]</scope>
    <source>
        <strain evidence="2 3">DSM 44254</strain>
    </source>
</reference>
<feature type="region of interest" description="Disordered" evidence="1">
    <location>
        <begin position="283"/>
        <end position="321"/>
    </location>
</feature>
<sequence>MTSRFRPSRAGLVNIWDYVDEEFVFADGRLVLRGHNGSGKTKALEVLFPFVLDGVTDARRLDPFSGENRTMKSNLLYRGQESEYGFVWMEFAQEDETVTLIVALRAHKDRPKVNTSFFVTRKRIGVDFGLLTDDARPLTEKHLRGVLGPECSYATATEYREAIDAELFGLGRQRYTQLIDLLLALRRPLLAKDLDPEKVSATLTAGLSPVSDGLVERAARDFDNLSAVQRLSEDLTAADGAAERFLAVYTGYLKAGGRHQADLVADRTRKAVERAAALRKAARQESEAKEAETAALEERDSAESRRNELEGELKTLRSDEAYRSQENLDELRSRVRTGRESLARQRRTFAAMEEQLAALRGEATDFAGRLEDRRKAVAEAAADAERAARAAGIEHDDAELPEVKARVTAREEGVRRVLALLDSVAAADGERDRAGATAETSRGRLEEADDACTAAAEAVETARGEVRSELEAWAERWDAVGEDDAAVLLRALQEVSGPGAPALATVFADLAEERRGRLADERADLRAARRATAERRALLVEERARIAAQTQDAPASHPARSARPAERPGGPLWELVRFADDLPESEGAALEAALDAAGLLTAWIPPDPAVIPALLSAEESDAYLRPLPEPERPSGRTLADVLVPEEQDRVPEAVLAGVLRSVALASEVGPRTPAPAIGLDGGFTYGVQVGACRKAVPEFIGPVHRAARRARLIAEHDALIAGADAQDTALADRLTDVEEALAVLRKAKDALPSLAPVLTALGEVATASALLAAARRVHAEASIAADAAVAAAEQARRVLRLVAGELDLPSGRAELQVVQGAIADHLRSAERRAAAEQAVAAGEAEVASRDALITRSALGAEAESASLRENAGRQEELEKRLSALEDNLSAPLKAILERLEVAEGEFTQASAAWTAADTRAQSARESLIRAETLHGQLAAQLAEAVGGLLEAARRVGPFAEPELRAVLGVPAEAPPWPHPTRWASSEDTAEAVISGLAEAEAEEAVARVVPEDAAAFVRALDTATTGHSAGEEARRDSRRRLNTALKSFGEVLAEREEDYRLDTESDDALVYVRVADPDGRHPVAEFAARVRERAEEQRFLLEDQERRVLEDELLAELSQEIFDRVYTARELVERMDADTRSRPMSNGTTVGIRWVASPRVTDAQREVSALLELSDLGRDQLGRLRAALRQMLRDHRAAHPRATYKEALSAVLDYRSWRSFELRLKVPGQDEVRLTRKQHSLMSGGEKSAAIHLPLFAAANALYESAKPDCPRMIALDEAFAGIDDRYKPDLLGLTVQYGLDTFMTGHDLWIRYKTVPAAAHYDMHSDKLAHTVSAMLILWDGAELVDSGAGFSGNEELASSLLGFSPTRRAPSAIGLFGAEEPA</sequence>
<dbReference type="Proteomes" id="UP000272400">
    <property type="component" value="Unassembled WGS sequence"/>
</dbReference>
<dbReference type="SUPFAM" id="SSF52540">
    <property type="entry name" value="P-loop containing nucleoside triphosphate hydrolases"/>
    <property type="match status" value="1"/>
</dbReference>
<proteinExistence type="predicted"/>
<evidence type="ECO:0000256" key="1">
    <source>
        <dbReference type="SAM" id="MobiDB-lite"/>
    </source>
</evidence>
<evidence type="ECO:0000313" key="3">
    <source>
        <dbReference type="Proteomes" id="UP000272400"/>
    </source>
</evidence>
<protein>
    <submittedName>
        <fullName evidence="2">Uncharacterized protein (TIGR02680 family)</fullName>
    </submittedName>
</protein>
<dbReference type="NCBIfam" id="TIGR02680">
    <property type="entry name" value="TIGR02680 family protein"/>
    <property type="match status" value="1"/>
</dbReference>
<dbReference type="Pfam" id="PF13558">
    <property type="entry name" value="SbcC_Walker_B"/>
    <property type="match status" value="1"/>
</dbReference>
<comment type="caution">
    <text evidence="2">The sequence shown here is derived from an EMBL/GenBank/DDBJ whole genome shotgun (WGS) entry which is preliminary data.</text>
</comment>